<dbReference type="PhylomeDB" id="B0Y6S7"/>
<name>B0Y6S7_ASPFC</name>
<accession>B0Y6S7</accession>
<dbReference type="PANTHER" id="PTHR11786">
    <property type="entry name" value="N-HYDROXYARYLAMINE O-ACETYLTRANSFERASE"/>
    <property type="match status" value="1"/>
</dbReference>
<organism evidence="2 3">
    <name type="scientific">Aspergillus fumigatus (strain CBS 144.89 / FGSC A1163 / CEA10)</name>
    <name type="common">Neosartorya fumigata</name>
    <dbReference type="NCBI Taxonomy" id="451804"/>
    <lineage>
        <taxon>Eukaryota</taxon>
        <taxon>Fungi</taxon>
        <taxon>Dikarya</taxon>
        <taxon>Ascomycota</taxon>
        <taxon>Pezizomycotina</taxon>
        <taxon>Eurotiomycetes</taxon>
        <taxon>Eurotiomycetidae</taxon>
        <taxon>Eurotiales</taxon>
        <taxon>Aspergillaceae</taxon>
        <taxon>Aspergillus</taxon>
        <taxon>Aspergillus subgen. Fumigati</taxon>
    </lineage>
</organism>
<dbReference type="HOGENOM" id="CLU_049918_2_0_1"/>
<dbReference type="Gene3D" id="3.30.2140.20">
    <property type="match status" value="1"/>
</dbReference>
<evidence type="ECO:0000313" key="2">
    <source>
        <dbReference type="EMBL" id="EDP50462.1"/>
    </source>
</evidence>
<proteinExistence type="inferred from homology"/>
<dbReference type="FunFam" id="3.30.2140.20:FF:000003">
    <property type="entry name" value="Arylamine N-acetyltransferase 1"/>
    <property type="match status" value="1"/>
</dbReference>
<evidence type="ECO:0000313" key="3">
    <source>
        <dbReference type="Proteomes" id="UP000001699"/>
    </source>
</evidence>
<reference evidence="2 3" key="1">
    <citation type="journal article" date="2008" name="PLoS Genet.">
        <title>Genomic islands in the pathogenic filamentous fungus Aspergillus fumigatus.</title>
        <authorList>
            <person name="Fedorova N.D."/>
            <person name="Khaldi N."/>
            <person name="Joardar V.S."/>
            <person name="Maiti R."/>
            <person name="Amedeo P."/>
            <person name="Anderson M.J."/>
            <person name="Crabtree J."/>
            <person name="Silva J.C."/>
            <person name="Badger J.H."/>
            <person name="Albarraq A."/>
            <person name="Angiuoli S."/>
            <person name="Bussey H."/>
            <person name="Bowyer P."/>
            <person name="Cotty P.J."/>
            <person name="Dyer P.S."/>
            <person name="Egan A."/>
            <person name="Galens K."/>
            <person name="Fraser-Liggett C.M."/>
            <person name="Haas B.J."/>
            <person name="Inman J.M."/>
            <person name="Kent R."/>
            <person name="Lemieux S."/>
            <person name="Malavazi I."/>
            <person name="Orvis J."/>
            <person name="Roemer T."/>
            <person name="Ronning C.M."/>
            <person name="Sundaram J.P."/>
            <person name="Sutton G."/>
            <person name="Turner G."/>
            <person name="Venter J.C."/>
            <person name="White O.R."/>
            <person name="Whitty B.R."/>
            <person name="Youngman P."/>
            <person name="Wolfe K.H."/>
            <person name="Goldman G.H."/>
            <person name="Wortman J.R."/>
            <person name="Jiang B."/>
            <person name="Denning D.W."/>
            <person name="Nierman W.C."/>
        </authorList>
    </citation>
    <scope>NUCLEOTIDE SEQUENCE [LARGE SCALE GENOMIC DNA]</scope>
    <source>
        <strain evidence="3">CBS 144.89 / FGSC A1163 / CEA10</strain>
    </source>
</reference>
<dbReference type="EMBL" id="DS499598">
    <property type="protein sequence ID" value="EDP50462.1"/>
    <property type="molecule type" value="Genomic_DNA"/>
</dbReference>
<evidence type="ECO:0000256" key="1">
    <source>
        <dbReference type="ARBA" id="ARBA00006547"/>
    </source>
</evidence>
<dbReference type="Pfam" id="PF00797">
    <property type="entry name" value="Acetyltransf_2"/>
    <property type="match status" value="1"/>
</dbReference>
<comment type="similarity">
    <text evidence="1">Belongs to the arylamine N-acetyltransferase family.</text>
</comment>
<dbReference type="SUPFAM" id="SSF54001">
    <property type="entry name" value="Cysteine proteinases"/>
    <property type="match status" value="1"/>
</dbReference>
<dbReference type="Proteomes" id="UP000001699">
    <property type="component" value="Unassembled WGS sequence"/>
</dbReference>
<dbReference type="VEuPathDB" id="FungiDB:AFUB_067990"/>
<sequence length="329" mass="36706">MASPPSTYTPDQIEAYLQRIGYADSASTSGNTRHQHLQQCIEKDPLAALTELQRRHLGAIPWGNSGLHYSQLRAISIHPASVFEKLVVRKLDGYCMENTNLLYVVLRSLGYQVYPTGGRVSRAAAAGSNAVVGYQALVAFADEGRSGHMVLIVTIGGQKYMVDVGFGSNCPTSPLPMKENEVTVCIAPSEMRLIKDSIPELVDRSQKLWIYQVRYNPESEWIPMYSFSEVEFLPQDFGVMNFATSKNPTSWFTQAFVCTKVILSEDGLEPRGIYVMSGKEVKKRLGKETQVVATLANENDRRQALAKYFDMHFQDYDVEGIQGLSSQIK</sequence>
<dbReference type="InterPro" id="IPR053710">
    <property type="entry name" value="Arylamine_NAT_domain_sf"/>
</dbReference>
<dbReference type="GO" id="GO:0016407">
    <property type="term" value="F:acetyltransferase activity"/>
    <property type="evidence" value="ECO:0007669"/>
    <property type="project" value="InterPro"/>
</dbReference>
<keyword evidence="3" id="KW-1185">Reference proteome</keyword>
<gene>
    <name evidence="2" type="ORF">AFUB_067990</name>
</gene>
<dbReference type="AlphaFoldDB" id="B0Y6S7"/>
<dbReference type="InterPro" id="IPR001447">
    <property type="entry name" value="Arylamine_N-AcTrfase"/>
</dbReference>
<protein>
    <submittedName>
        <fullName evidence="2">N-acetyltransferase family protein, putative</fullName>
    </submittedName>
</protein>
<dbReference type="OrthoDB" id="10260017at2759"/>
<dbReference type="InterPro" id="IPR038765">
    <property type="entry name" value="Papain-like_cys_pep_sf"/>
</dbReference>
<dbReference type="PANTHER" id="PTHR11786:SF0">
    <property type="entry name" value="ARYLAMINE N-ACETYLTRANSFERASE 4-RELATED"/>
    <property type="match status" value="1"/>
</dbReference>